<evidence type="ECO:0000313" key="1">
    <source>
        <dbReference type="EMBL" id="KAJ0183538.1"/>
    </source>
</evidence>
<comment type="caution">
    <text evidence="1">The sequence shown here is derived from an EMBL/GenBank/DDBJ whole genome shotgun (WGS) entry which is preliminary data.</text>
</comment>
<gene>
    <name evidence="1" type="ORF">K1T71_001514</name>
</gene>
<evidence type="ECO:0000313" key="2">
    <source>
        <dbReference type="Proteomes" id="UP000824533"/>
    </source>
</evidence>
<dbReference type="Proteomes" id="UP000824533">
    <property type="component" value="Linkage Group LG02"/>
</dbReference>
<proteinExistence type="predicted"/>
<accession>A0ACC1DIQ3</accession>
<protein>
    <submittedName>
        <fullName evidence="1">Uncharacterized protein</fullName>
    </submittedName>
</protein>
<reference evidence="1 2" key="1">
    <citation type="journal article" date="2021" name="Front. Genet.">
        <title>Chromosome-Level Genome Assembly Reveals Significant Gene Expansion in the Toll and IMD Signaling Pathways of Dendrolimus kikuchii.</title>
        <authorList>
            <person name="Zhou J."/>
            <person name="Wu P."/>
            <person name="Xiong Z."/>
            <person name="Liu N."/>
            <person name="Zhao N."/>
            <person name="Ji M."/>
            <person name="Qiu Y."/>
            <person name="Yang B."/>
        </authorList>
    </citation>
    <scope>NUCLEOTIDE SEQUENCE [LARGE SCALE GENOMIC DNA]</scope>
    <source>
        <strain evidence="1">Ann1</strain>
    </source>
</reference>
<keyword evidence="2" id="KW-1185">Reference proteome</keyword>
<organism evidence="1 2">
    <name type="scientific">Dendrolimus kikuchii</name>
    <dbReference type="NCBI Taxonomy" id="765133"/>
    <lineage>
        <taxon>Eukaryota</taxon>
        <taxon>Metazoa</taxon>
        <taxon>Ecdysozoa</taxon>
        <taxon>Arthropoda</taxon>
        <taxon>Hexapoda</taxon>
        <taxon>Insecta</taxon>
        <taxon>Pterygota</taxon>
        <taxon>Neoptera</taxon>
        <taxon>Endopterygota</taxon>
        <taxon>Lepidoptera</taxon>
        <taxon>Glossata</taxon>
        <taxon>Ditrysia</taxon>
        <taxon>Bombycoidea</taxon>
        <taxon>Lasiocampidae</taxon>
        <taxon>Dendrolimus</taxon>
    </lineage>
</organism>
<dbReference type="EMBL" id="CM034388">
    <property type="protein sequence ID" value="KAJ0183538.1"/>
    <property type="molecule type" value="Genomic_DNA"/>
</dbReference>
<sequence>MRAIIVLFACASIYYNKVSANLAPFITPCHAHDTACLKSSAQKAVPILAAGVPSLGIEKMDPMRLDRVQASQAGLNMDFRNTVVKGLRNCEVLSLKRKTTKTDLEIKCSVILQGDYKLDGKLLILPIEGNGKYKIKIRNRILSLDYRLLWVRYPEGWLLKLWRTLYRDKTGTYEVNHNIYVYINNGEYVVFFFRFLV</sequence>
<name>A0ACC1DIQ3_9NEOP</name>